<evidence type="ECO:0000313" key="2">
    <source>
        <dbReference type="EMBL" id="OHU51127.1"/>
    </source>
</evidence>
<gene>
    <name evidence="2" type="ORF">BKG82_20965</name>
</gene>
<dbReference type="AlphaFoldDB" id="A0A1S1LN91"/>
<evidence type="ECO:0000313" key="3">
    <source>
        <dbReference type="Proteomes" id="UP000180043"/>
    </source>
</evidence>
<reference evidence="2 3" key="1">
    <citation type="submission" date="2016-10" db="EMBL/GenBank/DDBJ databases">
        <title>Evaluation of Human, Veterinary and Environmental Mycobacterium chelonae Isolates by Core Genome Phylogenomic Analysis, Targeted Gene Comparison, and Anti-microbial Susceptibility Patterns: A Tale of Mistaken Identities.</title>
        <authorList>
            <person name="Fogelson S.B."/>
            <person name="Camus A.C."/>
            <person name="Lorenz W."/>
            <person name="Vasireddy R."/>
            <person name="Vasireddy S."/>
            <person name="Smith T."/>
            <person name="Brown-Elliott B.A."/>
            <person name="Wallace R.J.Jr."/>
            <person name="Hasan N.A."/>
            <person name="Reischl U."/>
            <person name="Sanchez S."/>
        </authorList>
    </citation>
    <scope>NUCLEOTIDE SEQUENCE [LARGE SCALE GENOMIC DNA]</scope>
    <source>
        <strain evidence="2 3">15515</strain>
    </source>
</reference>
<evidence type="ECO:0000256" key="1">
    <source>
        <dbReference type="SAM" id="MobiDB-lite"/>
    </source>
</evidence>
<name>A0A1S1LN91_MYCCH</name>
<accession>A0A1S1LN91</accession>
<protein>
    <submittedName>
        <fullName evidence="2">Uncharacterized protein</fullName>
    </submittedName>
</protein>
<organism evidence="2 3">
    <name type="scientific">Mycobacteroides chelonae</name>
    <name type="common">Mycobacterium chelonae</name>
    <dbReference type="NCBI Taxonomy" id="1774"/>
    <lineage>
        <taxon>Bacteria</taxon>
        <taxon>Bacillati</taxon>
        <taxon>Actinomycetota</taxon>
        <taxon>Actinomycetes</taxon>
        <taxon>Mycobacteriales</taxon>
        <taxon>Mycobacteriaceae</taxon>
        <taxon>Mycobacteroides</taxon>
    </lineage>
</organism>
<dbReference type="RefSeq" id="WP_057967437.1">
    <property type="nucleotide sequence ID" value="NZ_MAEQ01000001.1"/>
</dbReference>
<sequence>MAVYLLIALGALLLLLMVVRVRRRRAPEAPAPAPRTTVRTDDDRRRQLLARLAWDMRAPAARAVRTVAALRDTAASFPAPSAIPTPEREPDEVSWAPL</sequence>
<feature type="region of interest" description="Disordered" evidence="1">
    <location>
        <begin position="77"/>
        <end position="98"/>
    </location>
</feature>
<proteinExistence type="predicted"/>
<comment type="caution">
    <text evidence="2">The sequence shown here is derived from an EMBL/GenBank/DDBJ whole genome shotgun (WGS) entry which is preliminary data.</text>
</comment>
<dbReference type="Proteomes" id="UP000180043">
    <property type="component" value="Unassembled WGS sequence"/>
</dbReference>
<dbReference type="EMBL" id="MLIQ01000023">
    <property type="protein sequence ID" value="OHU51127.1"/>
    <property type="molecule type" value="Genomic_DNA"/>
</dbReference>